<dbReference type="SUPFAM" id="SSF51735">
    <property type="entry name" value="NAD(P)-binding Rossmann-fold domains"/>
    <property type="match status" value="1"/>
</dbReference>
<dbReference type="AlphaFoldDB" id="A0A0R1SEG2"/>
<reference evidence="2 3" key="1">
    <citation type="journal article" date="2015" name="Genome Announc.">
        <title>Expanding the biotechnology potential of lactobacilli through comparative genomics of 213 strains and associated genera.</title>
        <authorList>
            <person name="Sun Z."/>
            <person name="Harris H.M."/>
            <person name="McCann A."/>
            <person name="Guo C."/>
            <person name="Argimon S."/>
            <person name="Zhang W."/>
            <person name="Yang X."/>
            <person name="Jeffery I.B."/>
            <person name="Cooney J.C."/>
            <person name="Kagawa T.F."/>
            <person name="Liu W."/>
            <person name="Song Y."/>
            <person name="Salvetti E."/>
            <person name="Wrobel A."/>
            <person name="Rasinkangas P."/>
            <person name="Parkhill J."/>
            <person name="Rea M.C."/>
            <person name="O'Sullivan O."/>
            <person name="Ritari J."/>
            <person name="Douillard F.P."/>
            <person name="Paul Ross R."/>
            <person name="Yang R."/>
            <person name="Briner A.E."/>
            <person name="Felis G.E."/>
            <person name="de Vos W.M."/>
            <person name="Barrangou R."/>
            <person name="Klaenhammer T.R."/>
            <person name="Caufield P.W."/>
            <person name="Cui Y."/>
            <person name="Zhang H."/>
            <person name="O'Toole P.W."/>
        </authorList>
    </citation>
    <scope>NUCLEOTIDE SEQUENCE [LARGE SCALE GENOMIC DNA]</scope>
    <source>
        <strain evidence="2 3">DSM 14421</strain>
    </source>
</reference>
<dbReference type="Gene3D" id="3.40.50.720">
    <property type="entry name" value="NAD(P)-binding Rossmann-like Domain"/>
    <property type="match status" value="1"/>
</dbReference>
<dbReference type="STRING" id="1423739.FC85_GL000840"/>
<dbReference type="Proteomes" id="UP000052013">
    <property type="component" value="Unassembled WGS sequence"/>
</dbReference>
<evidence type="ECO:0000313" key="2">
    <source>
        <dbReference type="EMBL" id="KRL64786.1"/>
    </source>
</evidence>
<sequence length="185" mass="20664">MKKLLILNQNNPIVSSLIPLLHQNPDIDYQIFSGNPESAGDYIKALRDVDWIFSALGPNDVDLDFEELFDAIDEVQPPISHFVMLSAAGVDDELVSPINYPGVKDQAEFLKQQRYAIKIVDESELPYTIIRLSKLSENDSLDYKLFNEGIKMPNATVSSRAVAKLVLEVFQSNQLVNRSVGVING</sequence>
<proteinExistence type="predicted"/>
<dbReference type="InterPro" id="IPR016040">
    <property type="entry name" value="NAD(P)-bd_dom"/>
</dbReference>
<dbReference type="Pfam" id="PF13460">
    <property type="entry name" value="NAD_binding_10"/>
    <property type="match status" value="1"/>
</dbReference>
<feature type="domain" description="NAD(P)-binding" evidence="1">
    <location>
        <begin position="30"/>
        <end position="171"/>
    </location>
</feature>
<accession>A0A0R1SEG2</accession>
<dbReference type="InterPro" id="IPR036291">
    <property type="entry name" value="NAD(P)-bd_dom_sf"/>
</dbReference>
<dbReference type="RefSeq" id="WP_057865293.1">
    <property type="nucleotide sequence ID" value="NZ_AZEY01000080.1"/>
</dbReference>
<dbReference type="PATRIC" id="fig|1423739.3.peg.878"/>
<gene>
    <name evidence="2" type="ORF">FC85_GL000840</name>
</gene>
<dbReference type="EMBL" id="AZEY01000080">
    <property type="protein sequence ID" value="KRL64786.1"/>
    <property type="molecule type" value="Genomic_DNA"/>
</dbReference>
<evidence type="ECO:0000313" key="3">
    <source>
        <dbReference type="Proteomes" id="UP000052013"/>
    </source>
</evidence>
<protein>
    <submittedName>
        <fullName evidence="2">Saccharopine dehydrogenase-like protein</fullName>
    </submittedName>
</protein>
<evidence type="ECO:0000259" key="1">
    <source>
        <dbReference type="Pfam" id="PF13460"/>
    </source>
</evidence>
<organism evidence="2 3">
    <name type="scientific">Lentilactobacillus diolivorans DSM 14421</name>
    <dbReference type="NCBI Taxonomy" id="1423739"/>
    <lineage>
        <taxon>Bacteria</taxon>
        <taxon>Bacillati</taxon>
        <taxon>Bacillota</taxon>
        <taxon>Bacilli</taxon>
        <taxon>Lactobacillales</taxon>
        <taxon>Lactobacillaceae</taxon>
        <taxon>Lentilactobacillus</taxon>
    </lineage>
</organism>
<name>A0A0R1SEG2_9LACO</name>
<comment type="caution">
    <text evidence="2">The sequence shown here is derived from an EMBL/GenBank/DDBJ whole genome shotgun (WGS) entry which is preliminary data.</text>
</comment>